<evidence type="ECO:0000256" key="1">
    <source>
        <dbReference type="SAM" id="SignalP"/>
    </source>
</evidence>
<sequence length="186" mass="19898">MDGARFYSILLLTALLLQFFAHPVMSDDEDHLLQGINAYRQSLKLPPLSKHDAAGCIADEIADEFEHTKCNASLSPARPEPLANHADALNKCKVNADTTGDAVVLPVCVPHRVATLVLTNYTTSFNTRYLNDSRFTGAGIGTDDDWTVLVLTTSTVAGSITSSAAPVLGGLQVAAATLLLPLMTWM</sequence>
<keyword evidence="1" id="KW-0732">Signal</keyword>
<feature type="domain" description="Uncharacterized GPI-anchored protein At5g19230-like" evidence="2">
    <location>
        <begin position="29"/>
        <end position="151"/>
    </location>
</feature>
<dbReference type="OrthoDB" id="753138at2759"/>
<dbReference type="Proteomes" id="UP000015453">
    <property type="component" value="Unassembled WGS sequence"/>
</dbReference>
<protein>
    <recommendedName>
        <fullName evidence="2">Uncharacterized GPI-anchored protein At5g19230-like domain-containing protein</fullName>
    </recommendedName>
</protein>
<accession>S8C478</accession>
<comment type="caution">
    <text evidence="3">The sequence shown here is derived from an EMBL/GenBank/DDBJ whole genome shotgun (WGS) entry which is preliminary data.</text>
</comment>
<keyword evidence="4" id="KW-1185">Reference proteome</keyword>
<dbReference type="PANTHER" id="PTHR33976">
    <property type="entry name" value="OS07G0645000 PROTEIN"/>
    <property type="match status" value="1"/>
</dbReference>
<feature type="chain" id="PRO_5004549342" description="Uncharacterized GPI-anchored protein At5g19230-like domain-containing protein" evidence="1">
    <location>
        <begin position="27"/>
        <end position="186"/>
    </location>
</feature>
<gene>
    <name evidence="3" type="ORF">M569_13106</name>
</gene>
<name>S8C478_9LAMI</name>
<dbReference type="Pfam" id="PF25884">
    <property type="entry name" value="At5g19230"/>
    <property type="match status" value="1"/>
</dbReference>
<proteinExistence type="predicted"/>
<dbReference type="EMBL" id="AUSU01006657">
    <property type="protein sequence ID" value="EPS61690.1"/>
    <property type="molecule type" value="Genomic_DNA"/>
</dbReference>
<evidence type="ECO:0000313" key="3">
    <source>
        <dbReference type="EMBL" id="EPS61690.1"/>
    </source>
</evidence>
<evidence type="ECO:0000259" key="2">
    <source>
        <dbReference type="Pfam" id="PF25884"/>
    </source>
</evidence>
<dbReference type="InterPro" id="IPR059083">
    <property type="entry name" value="At5g19230_dom"/>
</dbReference>
<dbReference type="InterPro" id="IPR045285">
    <property type="entry name" value="At5g19230-like"/>
</dbReference>
<organism evidence="3 4">
    <name type="scientific">Genlisea aurea</name>
    <dbReference type="NCBI Taxonomy" id="192259"/>
    <lineage>
        <taxon>Eukaryota</taxon>
        <taxon>Viridiplantae</taxon>
        <taxon>Streptophyta</taxon>
        <taxon>Embryophyta</taxon>
        <taxon>Tracheophyta</taxon>
        <taxon>Spermatophyta</taxon>
        <taxon>Magnoliopsida</taxon>
        <taxon>eudicotyledons</taxon>
        <taxon>Gunneridae</taxon>
        <taxon>Pentapetalae</taxon>
        <taxon>asterids</taxon>
        <taxon>lamiids</taxon>
        <taxon>Lamiales</taxon>
        <taxon>Lentibulariaceae</taxon>
        <taxon>Genlisea</taxon>
    </lineage>
</organism>
<feature type="signal peptide" evidence="1">
    <location>
        <begin position="1"/>
        <end position="26"/>
    </location>
</feature>
<dbReference type="AlphaFoldDB" id="S8C478"/>
<dbReference type="PANTHER" id="PTHR33976:SF2">
    <property type="entry name" value="GLYCOPROTEIN MEMBRANE GPI-ANCHORED"/>
    <property type="match status" value="1"/>
</dbReference>
<reference evidence="3 4" key="1">
    <citation type="journal article" date="2013" name="BMC Genomics">
        <title>The miniature genome of a carnivorous plant Genlisea aurea contains a low number of genes and short non-coding sequences.</title>
        <authorList>
            <person name="Leushkin E.V."/>
            <person name="Sutormin R.A."/>
            <person name="Nabieva E.R."/>
            <person name="Penin A.A."/>
            <person name="Kondrashov A.S."/>
            <person name="Logacheva M.D."/>
        </authorList>
    </citation>
    <scope>NUCLEOTIDE SEQUENCE [LARGE SCALE GENOMIC DNA]</scope>
</reference>
<evidence type="ECO:0000313" key="4">
    <source>
        <dbReference type="Proteomes" id="UP000015453"/>
    </source>
</evidence>